<name>A0ABR1HPS5_9HYPO</name>
<gene>
    <name evidence="2" type="ORF">QQX98_001384</name>
</gene>
<dbReference type="EMBL" id="JAZAVJ010000013">
    <property type="protein sequence ID" value="KAK7422822.1"/>
    <property type="molecule type" value="Genomic_DNA"/>
</dbReference>
<comment type="caution">
    <text evidence="2">The sequence shown here is derived from an EMBL/GenBank/DDBJ whole genome shotgun (WGS) entry which is preliminary data.</text>
</comment>
<sequence>MSSWINGSVVRPRRVWSVTHYALFNWVEYALRFAMSTIGFDGPKVDFSNGTSFDFWYFDTVSYHGQSSLTVVFQFGSPNLPVGRGLNTTSTNTVTVSGNFANGTSFAKVIEAGTAIVSTSGDGTNGKWGESGMSWSSTTDMSEYLTSFETSDDSFKGSFSLKRIAPPRHPCAPPGPGADLEILPGLGWTSAVPDGESVVSLTVNGEPLEFLGSGYHDKDWGHGRAGPYSIVWTRGVNIDGVHFYSGYASLQGREATIKCEGVEIVPHLTNKTSPGLPKPFVDRLTLKFHLDDQEEDLEAEVVPHLVQATGGNFVQYLTNVTVAIGDQSWTGFGVSDFAAFAS</sequence>
<protein>
    <recommendedName>
        <fullName evidence="1">Diels-Alderase N-terminal domain-containing protein</fullName>
    </recommendedName>
</protein>
<dbReference type="Pfam" id="PF24137">
    <property type="entry name" value="DA_N"/>
    <property type="match status" value="1"/>
</dbReference>
<feature type="domain" description="Diels-Alderase N-terminal" evidence="1">
    <location>
        <begin position="48"/>
        <end position="220"/>
    </location>
</feature>
<proteinExistence type="predicted"/>
<dbReference type="Proteomes" id="UP001498476">
    <property type="component" value="Unassembled WGS sequence"/>
</dbReference>
<dbReference type="SUPFAM" id="SSF159245">
    <property type="entry name" value="AttH-like"/>
    <property type="match status" value="1"/>
</dbReference>
<keyword evidence="3" id="KW-1185">Reference proteome</keyword>
<evidence type="ECO:0000259" key="1">
    <source>
        <dbReference type="Pfam" id="PF24137"/>
    </source>
</evidence>
<dbReference type="InterPro" id="IPR056402">
    <property type="entry name" value="DA_N"/>
</dbReference>
<evidence type="ECO:0000313" key="3">
    <source>
        <dbReference type="Proteomes" id="UP001498476"/>
    </source>
</evidence>
<evidence type="ECO:0000313" key="2">
    <source>
        <dbReference type="EMBL" id="KAK7422822.1"/>
    </source>
</evidence>
<reference evidence="2 3" key="1">
    <citation type="journal article" date="2025" name="Microbiol. Resour. Announc.">
        <title>Draft genome sequences for Neonectria magnoliae and Neonectria punicea, canker pathogens of Liriodendron tulipifera and Acer saccharum in West Virginia.</title>
        <authorList>
            <person name="Petronek H.M."/>
            <person name="Kasson M.T."/>
            <person name="Metheny A.M."/>
            <person name="Stauder C.M."/>
            <person name="Lovett B."/>
            <person name="Lynch S.C."/>
            <person name="Garnas J.R."/>
            <person name="Kasson L.R."/>
            <person name="Stajich J.E."/>
        </authorList>
    </citation>
    <scope>NUCLEOTIDE SEQUENCE [LARGE SCALE GENOMIC DNA]</scope>
    <source>
        <strain evidence="2 3">NRRL 64653</strain>
    </source>
</reference>
<organism evidence="2 3">
    <name type="scientific">Neonectria punicea</name>
    <dbReference type="NCBI Taxonomy" id="979145"/>
    <lineage>
        <taxon>Eukaryota</taxon>
        <taxon>Fungi</taxon>
        <taxon>Dikarya</taxon>
        <taxon>Ascomycota</taxon>
        <taxon>Pezizomycotina</taxon>
        <taxon>Sordariomycetes</taxon>
        <taxon>Hypocreomycetidae</taxon>
        <taxon>Hypocreales</taxon>
        <taxon>Nectriaceae</taxon>
        <taxon>Neonectria</taxon>
    </lineage>
</organism>
<accession>A0ABR1HPS5</accession>